<evidence type="ECO:0000313" key="2">
    <source>
        <dbReference type="EMBL" id="JAC27389.1"/>
    </source>
</evidence>
<dbReference type="AlphaFoldDB" id="A0A023G100"/>
<accession>A0A023G100</accession>
<sequence>MNVAGTLWITFTWDGLAVDWAAVVDAAKSHCVHYGRARTVLRTGCSDTADPEVSVSVPCCRWARLPLLLLRCLALK</sequence>
<proteinExistence type="evidence at transcript level"/>
<dbReference type="EMBL" id="GBBM01008029">
    <property type="protein sequence ID" value="JAC27389.1"/>
    <property type="molecule type" value="mRNA"/>
</dbReference>
<feature type="signal peptide" evidence="1">
    <location>
        <begin position="1"/>
        <end position="17"/>
    </location>
</feature>
<evidence type="ECO:0000256" key="1">
    <source>
        <dbReference type="SAM" id="SignalP"/>
    </source>
</evidence>
<organism evidence="2">
    <name type="scientific">Amblyomma triste</name>
    <name type="common">Neotropical tick</name>
    <dbReference type="NCBI Taxonomy" id="251400"/>
    <lineage>
        <taxon>Eukaryota</taxon>
        <taxon>Metazoa</taxon>
        <taxon>Ecdysozoa</taxon>
        <taxon>Arthropoda</taxon>
        <taxon>Chelicerata</taxon>
        <taxon>Arachnida</taxon>
        <taxon>Acari</taxon>
        <taxon>Parasitiformes</taxon>
        <taxon>Ixodida</taxon>
        <taxon>Ixodoidea</taxon>
        <taxon>Ixodidae</taxon>
        <taxon>Amblyomminae</taxon>
        <taxon>Amblyomma</taxon>
    </lineage>
</organism>
<feature type="chain" id="PRO_5001520391" evidence="1">
    <location>
        <begin position="18"/>
        <end position="76"/>
    </location>
</feature>
<reference evidence="2" key="1">
    <citation type="submission" date="2014-03" db="EMBL/GenBank/DDBJ databases">
        <title>The sialotranscriptome of Amblyomma triste, Amblyomma parvum and Amblyomma cajennense ticks, uncovered by 454-based RNA-seq.</title>
        <authorList>
            <person name="Garcia G.R."/>
            <person name="Gardinassi L.G."/>
            <person name="Ribeiro J.M."/>
            <person name="Anatriello E."/>
            <person name="Ferreira B.R."/>
            <person name="Moreira H.N."/>
            <person name="Mafra C."/>
            <person name="Olegario M.M."/>
            <person name="Szabo P.J."/>
            <person name="Miranda-Santos I.K."/>
            <person name="Maruyama S.R."/>
        </authorList>
    </citation>
    <scope>NUCLEOTIDE SEQUENCE</scope>
    <source>
        <strain evidence="2">Mato Grasso do Sul</strain>
        <tissue evidence="2">Salivary glands</tissue>
    </source>
</reference>
<keyword evidence="1" id="KW-0732">Signal</keyword>
<name>A0A023G100_AMBTT</name>
<protein>
    <submittedName>
        <fullName evidence="2">Putative secreted protein</fullName>
    </submittedName>
</protein>